<dbReference type="Proteomes" id="UP000664357">
    <property type="component" value="Unassembled WGS sequence"/>
</dbReference>
<organism evidence="1 2">
    <name type="scientific">Candidatus Enterococcus ferrettii</name>
    <dbReference type="NCBI Taxonomy" id="2815324"/>
    <lineage>
        <taxon>Bacteria</taxon>
        <taxon>Bacillati</taxon>
        <taxon>Bacillota</taxon>
        <taxon>Bacilli</taxon>
        <taxon>Lactobacillales</taxon>
        <taxon>Enterococcaceae</taxon>
        <taxon>Enterococcus</taxon>
    </lineage>
</organism>
<dbReference type="SUPFAM" id="SSF48208">
    <property type="entry name" value="Six-hairpin glycosidases"/>
    <property type="match status" value="1"/>
</dbReference>
<comment type="caution">
    <text evidence="1">The sequence shown here is derived from an EMBL/GenBank/DDBJ whole genome shotgun (WGS) entry which is preliminary data.</text>
</comment>
<evidence type="ECO:0000313" key="1">
    <source>
        <dbReference type="EMBL" id="MEO1771105.1"/>
    </source>
</evidence>
<dbReference type="RefSeq" id="WP_242704685.1">
    <property type="nucleotide sequence ID" value="NZ_JAFREL020000002.1"/>
</dbReference>
<protein>
    <recommendedName>
        <fullName evidence="3">Glycosyl transferase family 1</fullName>
    </recommendedName>
</protein>
<proteinExistence type="predicted"/>
<evidence type="ECO:0000313" key="2">
    <source>
        <dbReference type="Proteomes" id="UP000664357"/>
    </source>
</evidence>
<sequence>MGTQTRQVAIITWKGNEQIVGEGARQVVEVKKLERLLKQVPVDTAEKYLFLSVSSGDERAKIRNSRTDTLEGGIDWLKKELTTAKGTMIRVDIVRTMEECTYLELMRKLANVPRNNYFRRGIAFDKKFNVAFLAEELMGNALLKPSEKHKVGFNSPELSFDQKNVDGYMMRKYGESLKSKIPQRKFYVFDTQGFYFEQEEWLPLSIQPQQAGMRATDLHRLPQQVDEAITNGEAFLQRQIQASGQFIYGYYPTYDYQIKGYNSVRHFSSVYALLEAQEYLGLKEELKGSERALDWGLDHLTLEKDGALFIQEQTASGTSLKLGAQGLAILALAKFQTITGNDKYEAAINRIIKGIETKFVSSTGETTHILDEQLETKKKFEIIYYDGEAVFSVLRGYAITKNPAHLALAQKLFDRFVAKNYERYHDHWLSYATNELLLYLDEKKYYEFGLKNAFENLRFIEQRDTAYPTLLELLMAAIKMTDKVKATEYYKTKAFDRFVSKEDFWRLREVARKRAEVEIEKGVMYPEMAMFLKRPEKVVCGFYTRHDKFRMRIDDQEHFLSGLIHFYEYFYRD</sequence>
<accession>A0ABV0ER34</accession>
<keyword evidence="2" id="KW-1185">Reference proteome</keyword>
<dbReference type="InterPro" id="IPR008928">
    <property type="entry name" value="6-hairpin_glycosidase_sf"/>
</dbReference>
<reference evidence="1 2" key="2">
    <citation type="submission" date="2024-02" db="EMBL/GenBank/DDBJ databases">
        <title>The Genome Sequence of Enterococcus sp. DIV0159.</title>
        <authorList>
            <person name="Earl A."/>
            <person name="Manson A."/>
            <person name="Gilmore M."/>
            <person name="Sanders J."/>
            <person name="Shea T."/>
            <person name="Howe W."/>
            <person name="Livny J."/>
            <person name="Cuomo C."/>
            <person name="Neafsey D."/>
            <person name="Birren B."/>
        </authorList>
    </citation>
    <scope>NUCLEOTIDE SEQUENCE [LARGE SCALE GENOMIC DNA]</scope>
    <source>
        <strain evidence="1 2">665A</strain>
    </source>
</reference>
<name>A0ABV0ER34_9ENTE</name>
<gene>
    <name evidence="1" type="ORF">JZO67_003079</name>
</gene>
<dbReference type="EMBL" id="JAFREL020000002">
    <property type="protein sequence ID" value="MEO1771105.1"/>
    <property type="molecule type" value="Genomic_DNA"/>
</dbReference>
<evidence type="ECO:0008006" key="3">
    <source>
        <dbReference type="Google" id="ProtNLM"/>
    </source>
</evidence>
<reference evidence="1 2" key="1">
    <citation type="submission" date="2021-03" db="EMBL/GenBank/DDBJ databases">
        <authorList>
            <person name="Gilmore M.S."/>
            <person name="Schwartzman J."/>
            <person name="Van Tyne D."/>
            <person name="Martin M."/>
            <person name="Earl A.M."/>
            <person name="Manson A.L."/>
            <person name="Straub T."/>
            <person name="Salamzade R."/>
            <person name="Saavedra J."/>
            <person name="Lebreton F."/>
            <person name="Prichula J."/>
            <person name="Schaufler K."/>
            <person name="Gaca A."/>
            <person name="Sgardioli B."/>
            <person name="Wagenaar J."/>
            <person name="Strong T."/>
        </authorList>
    </citation>
    <scope>NUCLEOTIDE SEQUENCE [LARGE SCALE GENOMIC DNA]</scope>
    <source>
        <strain evidence="1 2">665A</strain>
    </source>
</reference>